<dbReference type="AlphaFoldDB" id="A0A7J7K396"/>
<dbReference type="SUPFAM" id="SSF56399">
    <property type="entry name" value="ADP-ribosylation"/>
    <property type="match status" value="1"/>
</dbReference>
<dbReference type="PANTHER" id="PTHR10459">
    <property type="entry name" value="DNA LIGASE"/>
    <property type="match status" value="1"/>
</dbReference>
<feature type="domain" description="PARP catalytic" evidence="9">
    <location>
        <begin position="46"/>
        <end position="226"/>
    </location>
</feature>
<dbReference type="PANTHER" id="PTHR10459:SF60">
    <property type="entry name" value="POLY [ADP-RIBOSE] POLYMERASE 2"/>
    <property type="match status" value="1"/>
</dbReference>
<sequence>MNNYLIELYCAAEKTITVKGKAPVDNEYPSSSSVHVFYDDKDIWDCMLNQDLIRLICDIKAMEEAVVEMKYDAKKAPLVCMCVSYRMKPPERITTLALLQNKMSLLEALGDIEIAVNVLKAGDQSINPVDRHYLSLECNLQPMNKSHEMYEFGKGVYFADCSSKSANYCFPTKTKNVGLLLLCEVALGKSRELLASDYYANKLPKGMHSVKGCGKNHPNPASKITK</sequence>
<keyword evidence="3 8" id="KW-0808">Transferase</keyword>
<evidence type="ECO:0000313" key="11">
    <source>
        <dbReference type="Proteomes" id="UP000593567"/>
    </source>
</evidence>
<keyword evidence="11" id="KW-1185">Reference proteome</keyword>
<comment type="subcellular location">
    <subcellularLocation>
        <location evidence="1">Nucleus</location>
    </subcellularLocation>
</comment>
<evidence type="ECO:0000313" key="10">
    <source>
        <dbReference type="EMBL" id="KAF6033100.1"/>
    </source>
</evidence>
<comment type="catalytic activity">
    <reaction evidence="7">
        <text>NAD(+) + (ADP-D-ribosyl)n-acceptor = nicotinamide + (ADP-D-ribosyl)n+1-acceptor + H(+).</text>
        <dbReference type="EC" id="2.4.2.30"/>
    </reaction>
</comment>
<keyword evidence="5 8" id="KW-0520">NAD</keyword>
<keyword evidence="6" id="KW-0539">Nucleus</keyword>
<dbReference type="Gene3D" id="3.90.228.10">
    <property type="match status" value="1"/>
</dbReference>
<gene>
    <name evidence="10" type="ORF">EB796_008590</name>
</gene>
<dbReference type="InterPro" id="IPR050800">
    <property type="entry name" value="ARTD/PARP"/>
</dbReference>
<dbReference type="InterPro" id="IPR036930">
    <property type="entry name" value="WGR_dom_sf"/>
</dbReference>
<dbReference type="PROSITE" id="PS51059">
    <property type="entry name" value="PARP_CATALYTIC"/>
    <property type="match status" value="1"/>
</dbReference>
<organism evidence="10 11">
    <name type="scientific">Bugula neritina</name>
    <name type="common">Brown bryozoan</name>
    <name type="synonym">Sertularia neritina</name>
    <dbReference type="NCBI Taxonomy" id="10212"/>
    <lineage>
        <taxon>Eukaryota</taxon>
        <taxon>Metazoa</taxon>
        <taxon>Spiralia</taxon>
        <taxon>Lophotrochozoa</taxon>
        <taxon>Bryozoa</taxon>
        <taxon>Gymnolaemata</taxon>
        <taxon>Cheilostomatida</taxon>
        <taxon>Flustrina</taxon>
        <taxon>Buguloidea</taxon>
        <taxon>Bugulidae</taxon>
        <taxon>Bugula</taxon>
    </lineage>
</organism>
<dbReference type="Pfam" id="PF00644">
    <property type="entry name" value="PARP"/>
    <property type="match status" value="1"/>
</dbReference>
<dbReference type="SUPFAM" id="SSF142921">
    <property type="entry name" value="WGR domain-like"/>
    <property type="match status" value="1"/>
</dbReference>
<dbReference type="GO" id="GO:0006302">
    <property type="term" value="P:double-strand break repair"/>
    <property type="evidence" value="ECO:0007669"/>
    <property type="project" value="TreeGrafter"/>
</dbReference>
<dbReference type="Gene3D" id="1.20.142.10">
    <property type="entry name" value="Poly(ADP-ribose) polymerase, regulatory domain"/>
    <property type="match status" value="2"/>
</dbReference>
<dbReference type="GO" id="GO:1990404">
    <property type="term" value="F:NAD+-protein mono-ADP-ribosyltransferase activity"/>
    <property type="evidence" value="ECO:0007669"/>
    <property type="project" value="TreeGrafter"/>
</dbReference>
<dbReference type="InterPro" id="IPR036616">
    <property type="entry name" value="Poly(ADP-ribose)pol_reg_dom_sf"/>
</dbReference>
<dbReference type="OrthoDB" id="429950at2759"/>
<evidence type="ECO:0000256" key="3">
    <source>
        <dbReference type="ARBA" id="ARBA00022679"/>
    </source>
</evidence>
<dbReference type="InterPro" id="IPR012317">
    <property type="entry name" value="Poly(ADP-ribose)pol_cat_dom"/>
</dbReference>
<proteinExistence type="predicted"/>
<dbReference type="SUPFAM" id="SSF47587">
    <property type="entry name" value="Domain of poly(ADP-ribose) polymerase"/>
    <property type="match status" value="1"/>
</dbReference>
<evidence type="ECO:0000256" key="8">
    <source>
        <dbReference type="RuleBase" id="RU362114"/>
    </source>
</evidence>
<evidence type="ECO:0000256" key="5">
    <source>
        <dbReference type="ARBA" id="ARBA00023027"/>
    </source>
</evidence>
<evidence type="ECO:0000256" key="2">
    <source>
        <dbReference type="ARBA" id="ARBA00022676"/>
    </source>
</evidence>
<keyword evidence="2 8" id="KW-0328">Glycosyltransferase</keyword>
<dbReference type="GO" id="GO:0005730">
    <property type="term" value="C:nucleolus"/>
    <property type="evidence" value="ECO:0007669"/>
    <property type="project" value="TreeGrafter"/>
</dbReference>
<dbReference type="GO" id="GO:0016779">
    <property type="term" value="F:nucleotidyltransferase activity"/>
    <property type="evidence" value="ECO:0007669"/>
    <property type="project" value="UniProtKB-KW"/>
</dbReference>
<dbReference type="EC" id="2.4.2.-" evidence="8"/>
<evidence type="ECO:0000256" key="4">
    <source>
        <dbReference type="ARBA" id="ARBA00022695"/>
    </source>
</evidence>
<evidence type="ECO:0000256" key="6">
    <source>
        <dbReference type="ARBA" id="ARBA00023242"/>
    </source>
</evidence>
<dbReference type="Pfam" id="PF02877">
    <property type="entry name" value="PARP_reg"/>
    <property type="match status" value="1"/>
</dbReference>
<protein>
    <recommendedName>
        <fullName evidence="8">Poly [ADP-ribose] polymerase</fullName>
        <shortName evidence="8">PARP</shortName>
        <ecNumber evidence="8">2.4.2.-</ecNumber>
    </recommendedName>
</protein>
<keyword evidence="4" id="KW-0548">Nucleotidyltransferase</keyword>
<dbReference type="EMBL" id="VXIV02001455">
    <property type="protein sequence ID" value="KAF6033100.1"/>
    <property type="molecule type" value="Genomic_DNA"/>
</dbReference>
<comment type="caution">
    <text evidence="10">The sequence shown here is derived from an EMBL/GenBank/DDBJ whole genome shotgun (WGS) entry which is preliminary data.</text>
</comment>
<dbReference type="GO" id="GO:0003950">
    <property type="term" value="F:NAD+ poly-ADP-ribosyltransferase activity"/>
    <property type="evidence" value="ECO:0007669"/>
    <property type="project" value="UniProtKB-UniRule"/>
</dbReference>
<evidence type="ECO:0000259" key="9">
    <source>
        <dbReference type="PROSITE" id="PS51059"/>
    </source>
</evidence>
<reference evidence="10" key="1">
    <citation type="submission" date="2020-06" db="EMBL/GenBank/DDBJ databases">
        <title>Draft genome of Bugula neritina, a colonial animal packing powerful symbionts and potential medicines.</title>
        <authorList>
            <person name="Rayko M."/>
        </authorList>
    </citation>
    <scope>NUCLEOTIDE SEQUENCE [LARGE SCALE GENOMIC DNA]</scope>
    <source>
        <strain evidence="10">Kwan_BN1</strain>
    </source>
</reference>
<accession>A0A7J7K396</accession>
<dbReference type="GO" id="GO:0070212">
    <property type="term" value="P:protein poly-ADP-ribosylation"/>
    <property type="evidence" value="ECO:0007669"/>
    <property type="project" value="TreeGrafter"/>
</dbReference>
<evidence type="ECO:0000256" key="1">
    <source>
        <dbReference type="ARBA" id="ARBA00004123"/>
    </source>
</evidence>
<name>A0A7J7K396_BUGNE</name>
<dbReference type="Proteomes" id="UP000593567">
    <property type="component" value="Unassembled WGS sequence"/>
</dbReference>
<dbReference type="InterPro" id="IPR004102">
    <property type="entry name" value="Poly(ADP-ribose)pol_reg_dom"/>
</dbReference>
<evidence type="ECO:0000256" key="7">
    <source>
        <dbReference type="ARBA" id="ARBA00033987"/>
    </source>
</evidence>